<dbReference type="GO" id="GO:0003824">
    <property type="term" value="F:catalytic activity"/>
    <property type="evidence" value="ECO:0007669"/>
    <property type="project" value="InterPro"/>
</dbReference>
<dbReference type="InParanoid" id="A0A5J5F585"/>
<sequence length="264" mass="29183">MPRGSKAITTGGDSFSAAHITLAQFNTILSRYDATITSASKPKPEPLTSLDSWRRHELPGLITSRSPPHMEKAEVYRLVDCKLKRGKTRPILRLIDANPPAFVTSTTTTAFAHKDLKSSFTALLALKGVGPATASYLLAAHRCPNIPVFSDEAFRWVVHSGDWNAKIKYDEKEYWEFYGKVKDVAERLSVTLDEVERVGFVLGKEATTTPVAGKARERANKAAGIEEPPSSRKRKIAAEEKPPPAKKPTTTTITTRRSGRLRKQ</sequence>
<comment type="caution">
    <text evidence="2">The sequence shown here is derived from an EMBL/GenBank/DDBJ whole genome shotgun (WGS) entry which is preliminary data.</text>
</comment>
<evidence type="ECO:0000313" key="2">
    <source>
        <dbReference type="EMBL" id="KAA8911692.1"/>
    </source>
</evidence>
<dbReference type="Proteomes" id="UP000326924">
    <property type="component" value="Unassembled WGS sequence"/>
</dbReference>
<dbReference type="PANTHER" id="PTHR21521">
    <property type="entry name" value="AMUN, ISOFORM A"/>
    <property type="match status" value="1"/>
</dbReference>
<dbReference type="InterPro" id="IPR011257">
    <property type="entry name" value="DNA_glycosylase"/>
</dbReference>
<reference evidence="2 3" key="1">
    <citation type="submission" date="2019-09" db="EMBL/GenBank/DDBJ databases">
        <title>Draft genome of the ectomycorrhizal ascomycete Sphaerosporella brunnea.</title>
        <authorList>
            <consortium name="DOE Joint Genome Institute"/>
            <person name="Benucci G.M."/>
            <person name="Marozzi G."/>
            <person name="Antonielli L."/>
            <person name="Sanchez S."/>
            <person name="Marco P."/>
            <person name="Wang X."/>
            <person name="Falini L.B."/>
            <person name="Barry K."/>
            <person name="Haridas S."/>
            <person name="Lipzen A."/>
            <person name="Labutti K."/>
            <person name="Grigoriev I.V."/>
            <person name="Murat C."/>
            <person name="Martin F."/>
            <person name="Albertini E."/>
            <person name="Donnini D."/>
            <person name="Bonito G."/>
        </authorList>
    </citation>
    <scope>NUCLEOTIDE SEQUENCE [LARGE SCALE GENOMIC DNA]</scope>
    <source>
        <strain evidence="2 3">Sb_GMNB300</strain>
    </source>
</reference>
<organism evidence="2 3">
    <name type="scientific">Sphaerosporella brunnea</name>
    <dbReference type="NCBI Taxonomy" id="1250544"/>
    <lineage>
        <taxon>Eukaryota</taxon>
        <taxon>Fungi</taxon>
        <taxon>Dikarya</taxon>
        <taxon>Ascomycota</taxon>
        <taxon>Pezizomycotina</taxon>
        <taxon>Pezizomycetes</taxon>
        <taxon>Pezizales</taxon>
        <taxon>Pyronemataceae</taxon>
        <taxon>Sphaerosporella</taxon>
    </lineage>
</organism>
<gene>
    <name evidence="2" type="ORF">FN846DRAFT_904227</name>
</gene>
<dbReference type="GO" id="GO:0006281">
    <property type="term" value="P:DNA repair"/>
    <property type="evidence" value="ECO:0007669"/>
    <property type="project" value="InterPro"/>
</dbReference>
<accession>A0A5J5F585</accession>
<feature type="region of interest" description="Disordered" evidence="1">
    <location>
        <begin position="209"/>
        <end position="264"/>
    </location>
</feature>
<keyword evidence="3" id="KW-1185">Reference proteome</keyword>
<evidence type="ECO:0000313" key="3">
    <source>
        <dbReference type="Proteomes" id="UP000326924"/>
    </source>
</evidence>
<dbReference type="EMBL" id="VXIS01000033">
    <property type="protein sequence ID" value="KAA8911692.1"/>
    <property type="molecule type" value="Genomic_DNA"/>
</dbReference>
<dbReference type="SUPFAM" id="SSF48150">
    <property type="entry name" value="DNA-glycosylase"/>
    <property type="match status" value="1"/>
</dbReference>
<evidence type="ECO:0000256" key="1">
    <source>
        <dbReference type="SAM" id="MobiDB-lite"/>
    </source>
</evidence>
<name>A0A5J5F585_9PEZI</name>
<dbReference type="Gene3D" id="1.10.340.30">
    <property type="entry name" value="Hypothetical protein, domain 2"/>
    <property type="match status" value="1"/>
</dbReference>
<dbReference type="OrthoDB" id="8249012at2759"/>
<dbReference type="AlphaFoldDB" id="A0A5J5F585"/>
<protein>
    <submittedName>
        <fullName evidence="2">Uncharacterized protein</fullName>
    </submittedName>
</protein>
<proteinExistence type="predicted"/>
<feature type="compositionally biased region" description="Low complexity" evidence="1">
    <location>
        <begin position="247"/>
        <end position="256"/>
    </location>
</feature>
<dbReference type="PANTHER" id="PTHR21521:SF0">
    <property type="entry name" value="AMUN, ISOFORM A"/>
    <property type="match status" value="1"/>
</dbReference>